<evidence type="ECO:0000313" key="3">
    <source>
        <dbReference type="Proteomes" id="UP001331515"/>
    </source>
</evidence>
<dbReference type="AlphaFoldDB" id="A0AAN8DWN8"/>
<organism evidence="2 3">
    <name type="scientific">Champsocephalus gunnari</name>
    <name type="common">Mackerel icefish</name>
    <dbReference type="NCBI Taxonomy" id="52237"/>
    <lineage>
        <taxon>Eukaryota</taxon>
        <taxon>Metazoa</taxon>
        <taxon>Chordata</taxon>
        <taxon>Craniata</taxon>
        <taxon>Vertebrata</taxon>
        <taxon>Euteleostomi</taxon>
        <taxon>Actinopterygii</taxon>
        <taxon>Neopterygii</taxon>
        <taxon>Teleostei</taxon>
        <taxon>Neoteleostei</taxon>
        <taxon>Acanthomorphata</taxon>
        <taxon>Eupercaria</taxon>
        <taxon>Perciformes</taxon>
        <taxon>Notothenioidei</taxon>
        <taxon>Channichthyidae</taxon>
        <taxon>Champsocephalus</taxon>
    </lineage>
</organism>
<proteinExistence type="predicted"/>
<feature type="region of interest" description="Disordered" evidence="1">
    <location>
        <begin position="42"/>
        <end position="61"/>
    </location>
</feature>
<protein>
    <submittedName>
        <fullName evidence="2">Uncharacterized protein</fullName>
    </submittedName>
</protein>
<keyword evidence="3" id="KW-1185">Reference proteome</keyword>
<comment type="caution">
    <text evidence="2">The sequence shown here is derived from an EMBL/GenBank/DDBJ whole genome shotgun (WGS) entry which is preliminary data.</text>
</comment>
<accession>A0AAN8DWN8</accession>
<name>A0AAN8DWN8_CHAGU</name>
<sequence>MKEELHLTAVPLYAANRLRLVSTWQTLSTLWRMFLDRGLPRKKSDLKRQSQSLPTSPPDTMLLPQAQASRLGGHVGTLLGFVSEGKTKAVRKKNKTDFMLFHQTDWTP</sequence>
<evidence type="ECO:0000256" key="1">
    <source>
        <dbReference type="SAM" id="MobiDB-lite"/>
    </source>
</evidence>
<gene>
    <name evidence="2" type="ORF">CgunFtcFv8_026918</name>
</gene>
<dbReference type="Proteomes" id="UP001331515">
    <property type="component" value="Unassembled WGS sequence"/>
</dbReference>
<dbReference type="EMBL" id="JAURVH010001516">
    <property type="protein sequence ID" value="KAK5930702.1"/>
    <property type="molecule type" value="Genomic_DNA"/>
</dbReference>
<evidence type="ECO:0000313" key="2">
    <source>
        <dbReference type="EMBL" id="KAK5930702.1"/>
    </source>
</evidence>
<reference evidence="2 3" key="1">
    <citation type="journal article" date="2023" name="Mol. Biol. Evol.">
        <title>Genomics of Secondarily Temperate Adaptation in the Only Non-Antarctic Icefish.</title>
        <authorList>
            <person name="Rivera-Colon A.G."/>
            <person name="Rayamajhi N."/>
            <person name="Minhas B.F."/>
            <person name="Madrigal G."/>
            <person name="Bilyk K.T."/>
            <person name="Yoon V."/>
            <person name="Hune M."/>
            <person name="Gregory S."/>
            <person name="Cheng C.H.C."/>
            <person name="Catchen J.M."/>
        </authorList>
    </citation>
    <scope>NUCLEOTIDE SEQUENCE [LARGE SCALE GENOMIC DNA]</scope>
    <source>
        <tissue evidence="2">White muscle</tissue>
    </source>
</reference>